<dbReference type="GO" id="GO:0003747">
    <property type="term" value="F:translation release factor activity"/>
    <property type="evidence" value="ECO:0007669"/>
    <property type="project" value="InterPro"/>
</dbReference>
<dbReference type="InterPro" id="IPR000352">
    <property type="entry name" value="Pep_chain_release_fac_I"/>
</dbReference>
<dbReference type="SUPFAM" id="SSF75620">
    <property type="entry name" value="Release factor"/>
    <property type="match status" value="1"/>
</dbReference>
<comment type="similarity">
    <text evidence="1">Belongs to the prokaryotic/mitochondrial release factor family.</text>
</comment>
<dbReference type="AlphaFoldDB" id="E1QJ51"/>
<dbReference type="KEGG" id="dbr:Deba_2230"/>
<evidence type="ECO:0000259" key="4">
    <source>
        <dbReference type="Pfam" id="PF00472"/>
    </source>
</evidence>
<dbReference type="OrthoDB" id="9815709at2"/>
<evidence type="ECO:0000256" key="2">
    <source>
        <dbReference type="ARBA" id="ARBA00022481"/>
    </source>
</evidence>
<sequence>MSKPSPPPEHELSWEYFRASGPGGQHRNKVETGVRLTHLPSGLVVSATERRSREQNRQAALERLARRLADQAKPVKPRRPTKPSRSAKAKRLSEKRLRGAAKALRGRVGDDES</sequence>
<dbReference type="PANTHER" id="PTHR43804:SF7">
    <property type="entry name" value="LD18447P"/>
    <property type="match status" value="1"/>
</dbReference>
<dbReference type="STRING" id="644282.Deba_2230"/>
<dbReference type="RefSeq" id="WP_013259035.1">
    <property type="nucleotide sequence ID" value="NC_014365.1"/>
</dbReference>
<feature type="region of interest" description="Disordered" evidence="3">
    <location>
        <begin position="66"/>
        <end position="113"/>
    </location>
</feature>
<keyword evidence="6" id="KW-1185">Reference proteome</keyword>
<reference evidence="5 6" key="1">
    <citation type="journal article" date="2010" name="Stand. Genomic Sci.">
        <title>Complete genome sequence of Desulfarculus baarsii type strain (2st14).</title>
        <authorList>
            <person name="Sun H."/>
            <person name="Spring S."/>
            <person name="Lapidus A."/>
            <person name="Davenport K."/>
            <person name="Del Rio T.G."/>
            <person name="Tice H."/>
            <person name="Nolan M."/>
            <person name="Copeland A."/>
            <person name="Cheng J.F."/>
            <person name="Lucas S."/>
            <person name="Tapia R."/>
            <person name="Goodwin L."/>
            <person name="Pitluck S."/>
            <person name="Ivanova N."/>
            <person name="Pagani I."/>
            <person name="Mavromatis K."/>
            <person name="Ovchinnikova G."/>
            <person name="Pati A."/>
            <person name="Chen A."/>
            <person name="Palaniappan K."/>
            <person name="Hauser L."/>
            <person name="Chang Y.J."/>
            <person name="Jeffries C.D."/>
            <person name="Detter J.C."/>
            <person name="Han C."/>
            <person name="Rohde M."/>
            <person name="Brambilla E."/>
            <person name="Goker M."/>
            <person name="Woyke T."/>
            <person name="Bristow J."/>
            <person name="Eisen J.A."/>
            <person name="Markowitz V."/>
            <person name="Hugenholtz P."/>
            <person name="Kyrpides N.C."/>
            <person name="Klenk H.P."/>
            <person name="Land M."/>
        </authorList>
    </citation>
    <scope>NUCLEOTIDE SEQUENCE [LARGE SCALE GENOMIC DNA]</scope>
    <source>
        <strain evidence="6">ATCC 33931 / DSM 2075 / LMG 7858 / VKM B-1802 / 2st14</strain>
    </source>
</reference>
<protein>
    <submittedName>
        <fullName evidence="5">Class I peptide chain release factor</fullName>
    </submittedName>
</protein>
<dbReference type="EMBL" id="CP002085">
    <property type="protein sequence ID" value="ADK85594.1"/>
    <property type="molecule type" value="Genomic_DNA"/>
</dbReference>
<dbReference type="Gene3D" id="3.30.160.20">
    <property type="match status" value="1"/>
</dbReference>
<dbReference type="Pfam" id="PF00472">
    <property type="entry name" value="RF-1"/>
    <property type="match status" value="1"/>
</dbReference>
<organism evidence="5 6">
    <name type="scientific">Desulfarculus baarsii (strain ATCC 33931 / DSM 2075 / LMG 7858 / VKM B-1802 / 2st14)</name>
    <dbReference type="NCBI Taxonomy" id="644282"/>
    <lineage>
        <taxon>Bacteria</taxon>
        <taxon>Pseudomonadati</taxon>
        <taxon>Thermodesulfobacteriota</taxon>
        <taxon>Desulfarculia</taxon>
        <taxon>Desulfarculales</taxon>
        <taxon>Desulfarculaceae</taxon>
        <taxon>Desulfarculus</taxon>
    </lineage>
</organism>
<dbReference type="eggNOG" id="COG1186">
    <property type="taxonomic scope" value="Bacteria"/>
</dbReference>
<dbReference type="InterPro" id="IPR045853">
    <property type="entry name" value="Pep_chain_release_fac_I_sf"/>
</dbReference>
<evidence type="ECO:0000256" key="1">
    <source>
        <dbReference type="ARBA" id="ARBA00010835"/>
    </source>
</evidence>
<dbReference type="HOGENOM" id="CLU_089470_5_0_7"/>
<name>E1QJ51_DESB2</name>
<evidence type="ECO:0000313" key="5">
    <source>
        <dbReference type="EMBL" id="ADK85594.1"/>
    </source>
</evidence>
<evidence type="ECO:0000313" key="6">
    <source>
        <dbReference type="Proteomes" id="UP000009047"/>
    </source>
</evidence>
<feature type="compositionally biased region" description="Basic residues" evidence="3">
    <location>
        <begin position="75"/>
        <end position="90"/>
    </location>
</feature>
<dbReference type="InterPro" id="IPR050057">
    <property type="entry name" value="Prokaryotic/Mito_RF"/>
</dbReference>
<keyword evidence="2" id="KW-0488">Methylation</keyword>
<dbReference type="PANTHER" id="PTHR43804">
    <property type="entry name" value="LD18447P"/>
    <property type="match status" value="1"/>
</dbReference>
<evidence type="ECO:0000256" key="3">
    <source>
        <dbReference type="SAM" id="MobiDB-lite"/>
    </source>
</evidence>
<feature type="domain" description="Prokaryotic-type class I peptide chain release factors" evidence="4">
    <location>
        <begin position="9"/>
        <end position="108"/>
    </location>
</feature>
<dbReference type="Proteomes" id="UP000009047">
    <property type="component" value="Chromosome"/>
</dbReference>
<accession>E1QJ51</accession>
<proteinExistence type="inferred from homology"/>
<gene>
    <name evidence="5" type="ordered locus">Deba_2230</name>
</gene>